<dbReference type="PANTHER" id="PTHR42830">
    <property type="entry name" value="OSMOTICALLY INDUCIBLE FAMILY PROTEIN"/>
    <property type="match status" value="1"/>
</dbReference>
<dbReference type="InterPro" id="IPR036102">
    <property type="entry name" value="OsmC/Ohrsf"/>
</dbReference>
<feature type="region of interest" description="Disordered" evidence="1">
    <location>
        <begin position="1"/>
        <end position="22"/>
    </location>
</feature>
<dbReference type="InterPro" id="IPR052707">
    <property type="entry name" value="OsmC_Ohr_Peroxiredoxin"/>
</dbReference>
<dbReference type="Pfam" id="PF02566">
    <property type="entry name" value="OsmC"/>
    <property type="match status" value="1"/>
</dbReference>
<dbReference type="InterPro" id="IPR015946">
    <property type="entry name" value="KH_dom-like_a/b"/>
</dbReference>
<dbReference type="NCBIfam" id="TIGR03562">
    <property type="entry name" value="osmo_induc_OsmC"/>
    <property type="match status" value="1"/>
</dbReference>
<dbReference type="SUPFAM" id="SSF82784">
    <property type="entry name" value="OsmC-like"/>
    <property type="match status" value="1"/>
</dbReference>
<dbReference type="AlphaFoldDB" id="A0A5C4MXA2"/>
<dbReference type="PANTHER" id="PTHR42830:SF1">
    <property type="entry name" value="OSMOTICALLY INDUCIBLE FAMILY PROTEIN"/>
    <property type="match status" value="1"/>
</dbReference>
<evidence type="ECO:0000313" key="2">
    <source>
        <dbReference type="EMBL" id="TNC50732.1"/>
    </source>
</evidence>
<dbReference type="InterPro" id="IPR019904">
    <property type="entry name" value="Peroxiredoxin_OsmC"/>
</dbReference>
<comment type="caution">
    <text evidence="2">The sequence shown here is derived from an EMBL/GenBank/DDBJ whole genome shotgun (WGS) entry which is preliminary data.</text>
</comment>
<accession>A0A5C4MXA2</accession>
<dbReference type="GO" id="GO:0004601">
    <property type="term" value="F:peroxidase activity"/>
    <property type="evidence" value="ECO:0007669"/>
    <property type="project" value="InterPro"/>
</dbReference>
<dbReference type="GO" id="GO:0006979">
    <property type="term" value="P:response to oxidative stress"/>
    <property type="evidence" value="ECO:0007669"/>
    <property type="project" value="InterPro"/>
</dbReference>
<proteinExistence type="predicted"/>
<dbReference type="EMBL" id="VDFU01000006">
    <property type="protein sequence ID" value="TNC50732.1"/>
    <property type="molecule type" value="Genomic_DNA"/>
</dbReference>
<organism evidence="2 3">
    <name type="scientific">Rubellimicrobium rubrum</name>
    <dbReference type="NCBI Taxonomy" id="2585369"/>
    <lineage>
        <taxon>Bacteria</taxon>
        <taxon>Pseudomonadati</taxon>
        <taxon>Pseudomonadota</taxon>
        <taxon>Alphaproteobacteria</taxon>
        <taxon>Rhodobacterales</taxon>
        <taxon>Roseobacteraceae</taxon>
        <taxon>Rubellimicrobium</taxon>
    </lineage>
</organism>
<keyword evidence="3" id="KW-1185">Reference proteome</keyword>
<feature type="compositionally biased region" description="Polar residues" evidence="1">
    <location>
        <begin position="1"/>
        <end position="10"/>
    </location>
</feature>
<dbReference type="InterPro" id="IPR003718">
    <property type="entry name" value="OsmC/Ohr_fam"/>
</dbReference>
<gene>
    <name evidence="2" type="ORF">FHG66_07075</name>
</gene>
<evidence type="ECO:0000256" key="1">
    <source>
        <dbReference type="SAM" id="MobiDB-lite"/>
    </source>
</evidence>
<reference evidence="2 3" key="1">
    <citation type="submission" date="2019-06" db="EMBL/GenBank/DDBJ databases">
        <title>YIM 131921 draft genome.</title>
        <authorList>
            <person name="Jiang L."/>
        </authorList>
    </citation>
    <scope>NUCLEOTIDE SEQUENCE [LARGE SCALE GENOMIC DNA]</scope>
    <source>
        <strain evidence="2 3">YIM 131921</strain>
    </source>
</reference>
<dbReference type="Gene3D" id="3.30.300.20">
    <property type="match status" value="1"/>
</dbReference>
<sequence length="143" mass="15147">MIQKYGQASWQGGLRDGQGQVSTETGVLSNQSYDFAKRFGDQKGTNPEELIGAAHASCFAMALSADLERAGLNAENIDAKSTVSLDMSSGSPVISRVHVEVAARVPGASEDQFRQVAEETKQNCPVSKVLSGGAQITMNARLD</sequence>
<dbReference type="OrthoDB" id="9807532at2"/>
<name>A0A5C4MXA2_9RHOB</name>
<evidence type="ECO:0000313" key="3">
    <source>
        <dbReference type="Proteomes" id="UP000305887"/>
    </source>
</evidence>
<dbReference type="Proteomes" id="UP000305887">
    <property type="component" value="Unassembled WGS sequence"/>
</dbReference>
<protein>
    <submittedName>
        <fullName evidence="2">OsmC family protein</fullName>
    </submittedName>
</protein>
<dbReference type="RefSeq" id="WP_139076053.1">
    <property type="nucleotide sequence ID" value="NZ_VDFU01000006.1"/>
</dbReference>